<evidence type="ECO:0000313" key="2">
    <source>
        <dbReference type="Proteomes" id="UP000270296"/>
    </source>
</evidence>
<reference evidence="3" key="1">
    <citation type="submission" date="2016-06" db="UniProtKB">
        <authorList>
            <consortium name="WormBaseParasite"/>
        </authorList>
    </citation>
    <scope>IDENTIFICATION</scope>
</reference>
<gene>
    <name evidence="1" type="ORF">SBAD_LOCUS10690</name>
</gene>
<dbReference type="Proteomes" id="UP000270296">
    <property type="component" value="Unassembled WGS sequence"/>
</dbReference>
<evidence type="ECO:0000313" key="1">
    <source>
        <dbReference type="EMBL" id="VDP33840.1"/>
    </source>
</evidence>
<accession>A0A183J492</accession>
<dbReference type="WBParaSite" id="SBAD_0001106201-mRNA-1">
    <property type="protein sequence ID" value="SBAD_0001106201-mRNA-1"/>
    <property type="gene ID" value="SBAD_0001106201"/>
</dbReference>
<name>A0A183J492_9BILA</name>
<dbReference type="EMBL" id="UZAM01014424">
    <property type="protein sequence ID" value="VDP33840.1"/>
    <property type="molecule type" value="Genomic_DNA"/>
</dbReference>
<sequence length="33" mass="3622">MAGSCLIRSVTMLLMYVVLGHKPFHFVADKAVS</sequence>
<evidence type="ECO:0000313" key="3">
    <source>
        <dbReference type="WBParaSite" id="SBAD_0001106201-mRNA-1"/>
    </source>
</evidence>
<proteinExistence type="predicted"/>
<protein>
    <submittedName>
        <fullName evidence="1 3">Uncharacterized protein</fullName>
    </submittedName>
</protein>
<dbReference type="AlphaFoldDB" id="A0A183J492"/>
<organism evidence="3">
    <name type="scientific">Soboliphyme baturini</name>
    <dbReference type="NCBI Taxonomy" id="241478"/>
    <lineage>
        <taxon>Eukaryota</taxon>
        <taxon>Metazoa</taxon>
        <taxon>Ecdysozoa</taxon>
        <taxon>Nematoda</taxon>
        <taxon>Enoplea</taxon>
        <taxon>Dorylaimia</taxon>
        <taxon>Dioctophymatida</taxon>
        <taxon>Dioctophymatoidea</taxon>
        <taxon>Soboliphymatidae</taxon>
        <taxon>Soboliphyme</taxon>
    </lineage>
</organism>
<reference evidence="1 2" key="2">
    <citation type="submission" date="2018-11" db="EMBL/GenBank/DDBJ databases">
        <authorList>
            <consortium name="Pathogen Informatics"/>
        </authorList>
    </citation>
    <scope>NUCLEOTIDE SEQUENCE [LARGE SCALE GENOMIC DNA]</scope>
</reference>
<keyword evidence="2" id="KW-1185">Reference proteome</keyword>